<dbReference type="InterPro" id="IPR014353">
    <property type="entry name" value="Membr-bd_ADH_cyt_c"/>
</dbReference>
<feature type="domain" description="Cytochrome c" evidence="10">
    <location>
        <begin position="40"/>
        <end position="145"/>
    </location>
</feature>
<accession>A0A371BC31</accession>
<feature type="domain" description="Cytochrome c" evidence="10">
    <location>
        <begin position="187"/>
        <end position="294"/>
    </location>
</feature>
<keyword evidence="2" id="KW-1003">Cell membrane</keyword>
<dbReference type="PIRSF" id="PIRSF000018">
    <property type="entry name" value="Mb_ADH_cyt_c"/>
    <property type="match status" value="1"/>
</dbReference>
<dbReference type="GO" id="GO:0009055">
    <property type="term" value="F:electron transfer activity"/>
    <property type="evidence" value="ECO:0007669"/>
    <property type="project" value="InterPro"/>
</dbReference>
<evidence type="ECO:0000256" key="7">
    <source>
        <dbReference type="ARBA" id="ARBA00023004"/>
    </source>
</evidence>
<evidence type="ECO:0000313" key="12">
    <source>
        <dbReference type="Proteomes" id="UP000263993"/>
    </source>
</evidence>
<evidence type="ECO:0000256" key="9">
    <source>
        <dbReference type="PROSITE-ProRule" id="PRU00433"/>
    </source>
</evidence>
<keyword evidence="8" id="KW-0472">Membrane</keyword>
<dbReference type="GO" id="GO:0005506">
    <property type="term" value="F:iron ion binding"/>
    <property type="evidence" value="ECO:0007669"/>
    <property type="project" value="InterPro"/>
</dbReference>
<evidence type="ECO:0000256" key="8">
    <source>
        <dbReference type="ARBA" id="ARBA00023136"/>
    </source>
</evidence>
<dbReference type="SUPFAM" id="SSF46626">
    <property type="entry name" value="Cytochrome c"/>
    <property type="match status" value="2"/>
</dbReference>
<proteinExistence type="predicted"/>
<keyword evidence="4 9" id="KW-0479">Metal-binding</keyword>
<dbReference type="EMBL" id="QRGO01000001">
    <property type="protein sequence ID" value="RDV05122.1"/>
    <property type="molecule type" value="Genomic_DNA"/>
</dbReference>
<dbReference type="PANTHER" id="PTHR35008">
    <property type="entry name" value="BLL4482 PROTEIN-RELATED"/>
    <property type="match status" value="1"/>
</dbReference>
<reference evidence="12" key="1">
    <citation type="submission" date="2018-08" db="EMBL/GenBank/DDBJ databases">
        <authorList>
            <person name="Kim S.-J."/>
            <person name="Jung G.-Y."/>
        </authorList>
    </citation>
    <scope>NUCLEOTIDE SEQUENCE [LARGE SCALE GENOMIC DNA]</scope>
    <source>
        <strain evidence="12">GY_H</strain>
    </source>
</reference>
<comment type="caution">
    <text evidence="11">The sequence shown here is derived from an EMBL/GenBank/DDBJ whole genome shotgun (WGS) entry which is preliminary data.</text>
</comment>
<dbReference type="Pfam" id="PF00034">
    <property type="entry name" value="Cytochrom_C"/>
    <property type="match status" value="1"/>
</dbReference>
<keyword evidence="3 9" id="KW-0349">Heme</keyword>
<dbReference type="GO" id="GO:0020037">
    <property type="term" value="F:heme binding"/>
    <property type="evidence" value="ECO:0007669"/>
    <property type="project" value="InterPro"/>
</dbReference>
<evidence type="ECO:0000259" key="10">
    <source>
        <dbReference type="PROSITE" id="PS51007"/>
    </source>
</evidence>
<keyword evidence="12" id="KW-1185">Reference proteome</keyword>
<evidence type="ECO:0000256" key="6">
    <source>
        <dbReference type="ARBA" id="ARBA00022737"/>
    </source>
</evidence>
<dbReference type="RefSeq" id="WP_115517149.1">
    <property type="nucleotide sequence ID" value="NZ_QRGO01000001.1"/>
</dbReference>
<dbReference type="PROSITE" id="PS51007">
    <property type="entry name" value="CYTC"/>
    <property type="match status" value="2"/>
</dbReference>
<sequence>MARKLIGLFLVLGIAAMAAFWFVIAPKTEPADAFATPYKADLANGKTMFDVGGCVSCHTDSKEDRTRLGGGVALGSPFGTFYTPNISPDPDDGIGRWSEAQFVSAMRYGTSPQGTHLYPSFPYASYQRMNVDDVRDLFAYIKTLPAVKGRARGHDLPFPFNIRLLLGGWKLLYLDDKPFTPDPSRDAQWNRGAYLVNGPGHCAECHSPRDMMGGIVAAKRFAGGPNPEGEGFVPNITQQGLGSWSDKDIAEFLKSGMTPEFDSAGGSMAAVIRNTAQLSDADRLAMAVYIKSLPAVAGPPRPAKK</sequence>
<dbReference type="OrthoDB" id="9811281at2"/>
<evidence type="ECO:0000256" key="4">
    <source>
        <dbReference type="ARBA" id="ARBA00022723"/>
    </source>
</evidence>
<comment type="subcellular location">
    <subcellularLocation>
        <location evidence="1">Cell membrane</location>
    </subcellularLocation>
</comment>
<dbReference type="GO" id="GO:0016614">
    <property type="term" value="F:oxidoreductase activity, acting on CH-OH group of donors"/>
    <property type="evidence" value="ECO:0007669"/>
    <property type="project" value="InterPro"/>
</dbReference>
<evidence type="ECO:0000256" key="1">
    <source>
        <dbReference type="ARBA" id="ARBA00004236"/>
    </source>
</evidence>
<gene>
    <name evidence="11" type="ORF">DXH78_11445</name>
</gene>
<evidence type="ECO:0000256" key="5">
    <source>
        <dbReference type="ARBA" id="ARBA00022729"/>
    </source>
</evidence>
<protein>
    <submittedName>
        <fullName evidence="11">Alkylated DNA repair protein</fullName>
    </submittedName>
</protein>
<keyword evidence="6" id="KW-0677">Repeat</keyword>
<keyword evidence="7 9" id="KW-0408">Iron</keyword>
<evidence type="ECO:0000256" key="2">
    <source>
        <dbReference type="ARBA" id="ARBA00022475"/>
    </source>
</evidence>
<dbReference type="PANTHER" id="PTHR35008:SF8">
    <property type="entry name" value="ALCOHOL DEHYDROGENASE CYTOCHROME C SUBUNIT"/>
    <property type="match status" value="1"/>
</dbReference>
<dbReference type="InterPro" id="IPR009056">
    <property type="entry name" value="Cyt_c-like_dom"/>
</dbReference>
<name>A0A371BC31_9BRAD</name>
<dbReference type="Gene3D" id="1.10.760.10">
    <property type="entry name" value="Cytochrome c-like domain"/>
    <property type="match status" value="2"/>
</dbReference>
<keyword evidence="5" id="KW-0732">Signal</keyword>
<evidence type="ECO:0000256" key="3">
    <source>
        <dbReference type="ARBA" id="ARBA00022617"/>
    </source>
</evidence>
<organism evidence="11 12">
    <name type="scientific">Undibacter mobilis</name>
    <dbReference type="NCBI Taxonomy" id="2292256"/>
    <lineage>
        <taxon>Bacteria</taxon>
        <taxon>Pseudomonadati</taxon>
        <taxon>Pseudomonadota</taxon>
        <taxon>Alphaproteobacteria</taxon>
        <taxon>Hyphomicrobiales</taxon>
        <taxon>Nitrobacteraceae</taxon>
        <taxon>Undibacter</taxon>
    </lineage>
</organism>
<evidence type="ECO:0000313" key="11">
    <source>
        <dbReference type="EMBL" id="RDV05122.1"/>
    </source>
</evidence>
<dbReference type="AlphaFoldDB" id="A0A371BC31"/>
<dbReference type="Proteomes" id="UP000263993">
    <property type="component" value="Unassembled WGS sequence"/>
</dbReference>
<dbReference type="GO" id="GO:0005886">
    <property type="term" value="C:plasma membrane"/>
    <property type="evidence" value="ECO:0007669"/>
    <property type="project" value="UniProtKB-SubCell"/>
</dbReference>
<dbReference type="InterPro" id="IPR051459">
    <property type="entry name" value="Cytochrome_c-type_DH"/>
</dbReference>
<dbReference type="InterPro" id="IPR036909">
    <property type="entry name" value="Cyt_c-like_dom_sf"/>
</dbReference>